<evidence type="ECO:0000313" key="1">
    <source>
        <dbReference type="Proteomes" id="UP000050792"/>
    </source>
</evidence>
<keyword evidence="1" id="KW-1185">Reference proteome</keyword>
<reference evidence="1" key="1">
    <citation type="submission" date="2022-06" db="EMBL/GenBank/DDBJ databases">
        <authorList>
            <person name="Berger JAMES D."/>
            <person name="Berger JAMES D."/>
        </authorList>
    </citation>
    <scope>NUCLEOTIDE SEQUENCE [LARGE SCALE GENOMIC DNA]</scope>
</reference>
<organism evidence="1 2">
    <name type="scientific">Schistosoma rodhaini</name>
    <dbReference type="NCBI Taxonomy" id="6188"/>
    <lineage>
        <taxon>Eukaryota</taxon>
        <taxon>Metazoa</taxon>
        <taxon>Spiralia</taxon>
        <taxon>Lophotrochozoa</taxon>
        <taxon>Platyhelminthes</taxon>
        <taxon>Trematoda</taxon>
        <taxon>Digenea</taxon>
        <taxon>Strigeidida</taxon>
        <taxon>Schistosomatoidea</taxon>
        <taxon>Schistosomatidae</taxon>
        <taxon>Schistosoma</taxon>
    </lineage>
</organism>
<dbReference type="WBParaSite" id="SRDH1_67060.1">
    <property type="protein sequence ID" value="SRDH1_67060.1"/>
    <property type="gene ID" value="SRDH1_67060"/>
</dbReference>
<dbReference type="AlphaFoldDB" id="A0AA85FYM1"/>
<accession>A0AA85FYM1</accession>
<proteinExistence type="predicted"/>
<evidence type="ECO:0000313" key="2">
    <source>
        <dbReference type="WBParaSite" id="SRDH1_67060.1"/>
    </source>
</evidence>
<protein>
    <submittedName>
        <fullName evidence="2">Uncharacterized protein</fullName>
    </submittedName>
</protein>
<name>A0AA85FYM1_9TREM</name>
<dbReference type="Proteomes" id="UP000050792">
    <property type="component" value="Unassembled WGS sequence"/>
</dbReference>
<sequence length="81" mass="9744">MCYNKITKSHKYLNVKITEDVEVPDDELFHNQRRTRFVLGTWNLTNKINITSDFLNHSLFLQFLPSISSPIYYRHYHSLKL</sequence>
<reference evidence="2" key="2">
    <citation type="submission" date="2023-11" db="UniProtKB">
        <authorList>
            <consortium name="WormBaseParasite"/>
        </authorList>
    </citation>
    <scope>IDENTIFICATION</scope>
</reference>